<gene>
    <name evidence="1" type="ORF">G2W53_012909</name>
</gene>
<reference evidence="1" key="1">
    <citation type="submission" date="2020-09" db="EMBL/GenBank/DDBJ databases">
        <title>Genome-Enabled Discovery of Anthraquinone Biosynthesis in Senna tora.</title>
        <authorList>
            <person name="Kang S.-H."/>
            <person name="Pandey R.P."/>
            <person name="Lee C.-M."/>
            <person name="Sim J.-S."/>
            <person name="Jeong J.-T."/>
            <person name="Choi B.-S."/>
            <person name="Jung M."/>
            <person name="Ginzburg D."/>
            <person name="Zhao K."/>
            <person name="Won S.Y."/>
            <person name="Oh T.-J."/>
            <person name="Yu Y."/>
            <person name="Kim N.-H."/>
            <person name="Lee O.R."/>
            <person name="Lee T.-H."/>
            <person name="Bashyal P."/>
            <person name="Kim T.-S."/>
            <person name="Lee W.-H."/>
            <person name="Kawkins C."/>
            <person name="Kim C.-K."/>
            <person name="Kim J.S."/>
            <person name="Ahn B.O."/>
            <person name="Rhee S.Y."/>
            <person name="Sohng J.K."/>
        </authorList>
    </citation>
    <scope>NUCLEOTIDE SEQUENCE</scope>
    <source>
        <tissue evidence="1">Leaf</tissue>
    </source>
</reference>
<sequence length="39" mass="4277">MPYIVVLKQMKNLEQHNQGNNISDSCASNAKADDLVACI</sequence>
<evidence type="ECO:0000313" key="2">
    <source>
        <dbReference type="Proteomes" id="UP000634136"/>
    </source>
</evidence>
<proteinExistence type="predicted"/>
<dbReference type="EMBL" id="JAAIUW010000005">
    <property type="protein sequence ID" value="KAF7830576.1"/>
    <property type="molecule type" value="Genomic_DNA"/>
</dbReference>
<protein>
    <submittedName>
        <fullName evidence="1">Uncharacterized protein</fullName>
    </submittedName>
</protein>
<dbReference type="Proteomes" id="UP000634136">
    <property type="component" value="Unassembled WGS sequence"/>
</dbReference>
<comment type="caution">
    <text evidence="1">The sequence shown here is derived from an EMBL/GenBank/DDBJ whole genome shotgun (WGS) entry which is preliminary data.</text>
</comment>
<accession>A0A834U1I2</accession>
<keyword evidence="2" id="KW-1185">Reference proteome</keyword>
<evidence type="ECO:0000313" key="1">
    <source>
        <dbReference type="EMBL" id="KAF7830576.1"/>
    </source>
</evidence>
<dbReference type="AlphaFoldDB" id="A0A834U1I2"/>
<organism evidence="1 2">
    <name type="scientific">Senna tora</name>
    <dbReference type="NCBI Taxonomy" id="362788"/>
    <lineage>
        <taxon>Eukaryota</taxon>
        <taxon>Viridiplantae</taxon>
        <taxon>Streptophyta</taxon>
        <taxon>Embryophyta</taxon>
        <taxon>Tracheophyta</taxon>
        <taxon>Spermatophyta</taxon>
        <taxon>Magnoliopsida</taxon>
        <taxon>eudicotyledons</taxon>
        <taxon>Gunneridae</taxon>
        <taxon>Pentapetalae</taxon>
        <taxon>rosids</taxon>
        <taxon>fabids</taxon>
        <taxon>Fabales</taxon>
        <taxon>Fabaceae</taxon>
        <taxon>Caesalpinioideae</taxon>
        <taxon>Cassia clade</taxon>
        <taxon>Senna</taxon>
    </lineage>
</organism>
<name>A0A834U1I2_9FABA</name>